<proteinExistence type="predicted"/>
<dbReference type="EMBL" id="ML769423">
    <property type="protein sequence ID" value="KAE9403593.1"/>
    <property type="molecule type" value="Genomic_DNA"/>
</dbReference>
<reference evidence="1" key="1">
    <citation type="journal article" date="2019" name="Environ. Microbiol.">
        <title>Fungal ecological strategies reflected in gene transcription - a case study of two litter decomposers.</title>
        <authorList>
            <person name="Barbi F."/>
            <person name="Kohler A."/>
            <person name="Barry K."/>
            <person name="Baskaran P."/>
            <person name="Daum C."/>
            <person name="Fauchery L."/>
            <person name="Ihrmark K."/>
            <person name="Kuo A."/>
            <person name="LaButti K."/>
            <person name="Lipzen A."/>
            <person name="Morin E."/>
            <person name="Grigoriev I.V."/>
            <person name="Henrissat B."/>
            <person name="Lindahl B."/>
            <person name="Martin F."/>
        </authorList>
    </citation>
    <scope>NUCLEOTIDE SEQUENCE</scope>
    <source>
        <strain evidence="1">JB14</strain>
    </source>
</reference>
<evidence type="ECO:0000313" key="2">
    <source>
        <dbReference type="Proteomes" id="UP000799118"/>
    </source>
</evidence>
<dbReference type="Proteomes" id="UP000799118">
    <property type="component" value="Unassembled WGS sequence"/>
</dbReference>
<accession>A0A6A4I0P9</accession>
<protein>
    <submittedName>
        <fullName evidence="1">Uncharacterized protein</fullName>
    </submittedName>
</protein>
<evidence type="ECO:0000313" key="1">
    <source>
        <dbReference type="EMBL" id="KAE9403593.1"/>
    </source>
</evidence>
<gene>
    <name evidence="1" type="ORF">BT96DRAFT_479296</name>
</gene>
<organism evidence="1 2">
    <name type="scientific">Gymnopus androsaceus JB14</name>
    <dbReference type="NCBI Taxonomy" id="1447944"/>
    <lineage>
        <taxon>Eukaryota</taxon>
        <taxon>Fungi</taxon>
        <taxon>Dikarya</taxon>
        <taxon>Basidiomycota</taxon>
        <taxon>Agaricomycotina</taxon>
        <taxon>Agaricomycetes</taxon>
        <taxon>Agaricomycetidae</taxon>
        <taxon>Agaricales</taxon>
        <taxon>Marasmiineae</taxon>
        <taxon>Omphalotaceae</taxon>
        <taxon>Gymnopus</taxon>
    </lineage>
</organism>
<keyword evidence="2" id="KW-1185">Reference proteome</keyword>
<dbReference type="AlphaFoldDB" id="A0A6A4I0P9"/>
<sequence length="131" mass="14750">MSAPCSEQDLLGESEMTDIGCSCREPRFVRLVNVASPRSLYVLPCIYNDVNMKTTVYGLYLSDSGWVRSIARELNLVETKDALAYLTILYNAADCDPKFGSFVSKAATVIARNTIASTKIRRPQRGQWCWW</sequence>
<name>A0A6A4I0P9_9AGAR</name>